<evidence type="ECO:0000313" key="1">
    <source>
        <dbReference type="EMBL" id="KAI3688925.1"/>
    </source>
</evidence>
<reference evidence="1 2" key="2">
    <citation type="journal article" date="2022" name="Mol. Ecol. Resour.">
        <title>The genomes of chicory, endive, great burdock and yacon provide insights into Asteraceae paleo-polyploidization history and plant inulin production.</title>
        <authorList>
            <person name="Fan W."/>
            <person name="Wang S."/>
            <person name="Wang H."/>
            <person name="Wang A."/>
            <person name="Jiang F."/>
            <person name="Liu H."/>
            <person name="Zhao H."/>
            <person name="Xu D."/>
            <person name="Zhang Y."/>
        </authorList>
    </citation>
    <scope>NUCLEOTIDE SEQUENCE [LARGE SCALE GENOMIC DNA]</scope>
    <source>
        <strain evidence="2">cv. Punajuju</strain>
        <tissue evidence="1">Leaves</tissue>
    </source>
</reference>
<name>A0ACB8YTX5_CICIN</name>
<keyword evidence="2" id="KW-1185">Reference proteome</keyword>
<gene>
    <name evidence="1" type="ORF">L2E82_46864</name>
</gene>
<reference evidence="2" key="1">
    <citation type="journal article" date="2022" name="Mol. Ecol. Resour.">
        <title>The genomes of chicory, endive, great burdock and yacon provide insights into Asteraceae palaeo-polyploidization history and plant inulin production.</title>
        <authorList>
            <person name="Fan W."/>
            <person name="Wang S."/>
            <person name="Wang H."/>
            <person name="Wang A."/>
            <person name="Jiang F."/>
            <person name="Liu H."/>
            <person name="Zhao H."/>
            <person name="Xu D."/>
            <person name="Zhang Y."/>
        </authorList>
    </citation>
    <scope>NUCLEOTIDE SEQUENCE [LARGE SCALE GENOMIC DNA]</scope>
    <source>
        <strain evidence="2">cv. Punajuju</strain>
    </source>
</reference>
<comment type="caution">
    <text evidence="1">The sequence shown here is derived from an EMBL/GenBank/DDBJ whole genome shotgun (WGS) entry which is preliminary data.</text>
</comment>
<sequence length="464" mass="51541">MRSAGEDGSYKFFERMNLLTPPKFGKKIHWTALVKGADVEEKKVRARPEHLSDKSFDDTVSTIDLLDFSHSLPETMDIQQSITNQTQVSITLASHLLSKKSHNSNTVFSPLSIHVVLGLVAAGSNGQTLHQLLSFLKTNTIEDLNALSSHIVSLIFADGSPSGGPRLSLANGVWVDQKLSLKPSFKQVVDTVYNATSNHVDFQTKAIEVTNEVNMWAEKHTGGLIKEILPSDAVDSNTKLILANAVYFKGAWRAKFEPSNTKDHDFHLLDGSKVQVPFMTTKKKQVVGSFNGFKVCGLPYLQGEDKRRFTMYFFLPDEKDGLPSLLQKIASEPDFLDRHIPRRKVIGQFLIPKFKISYGFEASEVLKELGLILPFKGGEGLTEMVESSMGKNLYVSSIYHKSFVEVNEEGTEAAAVTASSIKLMCLVTYDEVDFVADHPFLFVIREDTTGVVLFIGHVIDPRVV</sequence>
<accession>A0ACB8YTX5</accession>
<evidence type="ECO:0000313" key="2">
    <source>
        <dbReference type="Proteomes" id="UP001055811"/>
    </source>
</evidence>
<dbReference type="Proteomes" id="UP001055811">
    <property type="component" value="Linkage Group LG09"/>
</dbReference>
<proteinExistence type="predicted"/>
<organism evidence="1 2">
    <name type="scientific">Cichorium intybus</name>
    <name type="common">Chicory</name>
    <dbReference type="NCBI Taxonomy" id="13427"/>
    <lineage>
        <taxon>Eukaryota</taxon>
        <taxon>Viridiplantae</taxon>
        <taxon>Streptophyta</taxon>
        <taxon>Embryophyta</taxon>
        <taxon>Tracheophyta</taxon>
        <taxon>Spermatophyta</taxon>
        <taxon>Magnoliopsida</taxon>
        <taxon>eudicotyledons</taxon>
        <taxon>Gunneridae</taxon>
        <taxon>Pentapetalae</taxon>
        <taxon>asterids</taxon>
        <taxon>campanulids</taxon>
        <taxon>Asterales</taxon>
        <taxon>Asteraceae</taxon>
        <taxon>Cichorioideae</taxon>
        <taxon>Cichorieae</taxon>
        <taxon>Cichoriinae</taxon>
        <taxon>Cichorium</taxon>
    </lineage>
</organism>
<dbReference type="EMBL" id="CM042017">
    <property type="protein sequence ID" value="KAI3688925.1"/>
    <property type="molecule type" value="Genomic_DNA"/>
</dbReference>
<protein>
    <submittedName>
        <fullName evidence="1">Uncharacterized protein</fullName>
    </submittedName>
</protein>